<evidence type="ECO:0000313" key="1">
    <source>
        <dbReference type="EMBL" id="GLQ35742.1"/>
    </source>
</evidence>
<accession>A0ABQ5VWD7</accession>
<comment type="caution">
    <text evidence="1">The sequence shown here is derived from an EMBL/GenBank/DDBJ whole genome shotgun (WGS) entry which is preliminary data.</text>
</comment>
<proteinExistence type="predicted"/>
<organism evidence="1 2">
    <name type="scientific">Amylibacter marinus</name>
    <dbReference type="NCBI Taxonomy" id="1475483"/>
    <lineage>
        <taxon>Bacteria</taxon>
        <taxon>Pseudomonadati</taxon>
        <taxon>Pseudomonadota</taxon>
        <taxon>Alphaproteobacteria</taxon>
        <taxon>Rhodobacterales</taxon>
        <taxon>Paracoccaceae</taxon>
        <taxon>Amylibacter</taxon>
    </lineage>
</organism>
<evidence type="ECO:0000313" key="2">
    <source>
        <dbReference type="Proteomes" id="UP001156694"/>
    </source>
</evidence>
<dbReference type="RefSeq" id="WP_284378583.1">
    <property type="nucleotide sequence ID" value="NZ_BSNN01000004.1"/>
</dbReference>
<sequence>MKNPMAMLAIGAFFGTGLGFLLAVGSGAELEGHDHDHATDHDAPIVNAHAGHETAALDHCNVSQVGEDHHNHHAPVDTAADSPKPGISIFVHPDAVSGWNLEILTENFEFSPQTVNEEHRDGQGHAHVYVNGEKLARLYTRWLYIESLPRGENTITVTLNSNDHRVIAVEGEKVSAEQIVQVN</sequence>
<dbReference type="EMBL" id="BSNN01000004">
    <property type="protein sequence ID" value="GLQ35742.1"/>
    <property type="molecule type" value="Genomic_DNA"/>
</dbReference>
<name>A0ABQ5VWD7_9RHOB</name>
<protein>
    <submittedName>
        <fullName evidence="1">Uncharacterized protein</fullName>
    </submittedName>
</protein>
<reference evidence="2" key="1">
    <citation type="journal article" date="2019" name="Int. J. Syst. Evol. Microbiol.">
        <title>The Global Catalogue of Microorganisms (GCM) 10K type strain sequencing project: providing services to taxonomists for standard genome sequencing and annotation.</title>
        <authorList>
            <consortium name="The Broad Institute Genomics Platform"/>
            <consortium name="The Broad Institute Genome Sequencing Center for Infectious Disease"/>
            <person name="Wu L."/>
            <person name="Ma J."/>
        </authorList>
    </citation>
    <scope>NUCLEOTIDE SEQUENCE [LARGE SCALE GENOMIC DNA]</scope>
    <source>
        <strain evidence="2">NBRC 110140</strain>
    </source>
</reference>
<dbReference type="Proteomes" id="UP001156694">
    <property type="component" value="Unassembled WGS sequence"/>
</dbReference>
<keyword evidence="2" id="KW-1185">Reference proteome</keyword>
<gene>
    <name evidence="1" type="ORF">GCM10007939_20250</name>
</gene>